<dbReference type="GO" id="GO:0000041">
    <property type="term" value="P:transition metal ion transport"/>
    <property type="evidence" value="ECO:0007669"/>
    <property type="project" value="InterPro"/>
</dbReference>
<keyword evidence="6 7" id="KW-0472">Membrane</keyword>
<keyword evidence="5 7" id="KW-1133">Transmembrane helix</keyword>
<reference evidence="8 9" key="1">
    <citation type="submission" date="2020-07" db="EMBL/GenBank/DDBJ databases">
        <title>Alkalicella. sp. LB2 genome.</title>
        <authorList>
            <person name="Postec A."/>
            <person name="Quemeneur M."/>
        </authorList>
    </citation>
    <scope>NUCLEOTIDE SEQUENCE [LARGE SCALE GENOMIC DNA]</scope>
    <source>
        <strain evidence="8 9">LB2</strain>
    </source>
</reference>
<comment type="subcellular location">
    <subcellularLocation>
        <location evidence="1">Cell membrane</location>
        <topology evidence="1">Multi-pass membrane protein</topology>
    </subcellularLocation>
</comment>
<evidence type="ECO:0000256" key="4">
    <source>
        <dbReference type="ARBA" id="ARBA00022692"/>
    </source>
</evidence>
<dbReference type="RefSeq" id="WP_213167315.1">
    <property type="nucleotide sequence ID" value="NZ_CP058559.1"/>
</dbReference>
<evidence type="ECO:0000256" key="3">
    <source>
        <dbReference type="ARBA" id="ARBA00022475"/>
    </source>
</evidence>
<dbReference type="Proteomes" id="UP000516160">
    <property type="component" value="Chromosome"/>
</dbReference>
<evidence type="ECO:0000313" key="9">
    <source>
        <dbReference type="Proteomes" id="UP000516160"/>
    </source>
</evidence>
<evidence type="ECO:0000256" key="2">
    <source>
        <dbReference type="ARBA" id="ARBA00022448"/>
    </source>
</evidence>
<dbReference type="AlphaFoldDB" id="A0A7G9W4N5"/>
<dbReference type="KEGG" id="acae:HYG86_02120"/>
<dbReference type="PANTHER" id="PTHR34229">
    <property type="entry name" value="METAL TRANSPORT PROTEIN HI_1621-RELATED"/>
    <property type="match status" value="1"/>
</dbReference>
<protein>
    <submittedName>
        <fullName evidence="8">Energy-coupling factor ABC transporter permease</fullName>
    </submittedName>
</protein>
<evidence type="ECO:0000313" key="8">
    <source>
        <dbReference type="EMBL" id="QNO13647.1"/>
    </source>
</evidence>
<dbReference type="Pfam" id="PF01891">
    <property type="entry name" value="CbiM"/>
    <property type="match status" value="1"/>
</dbReference>
<feature type="transmembrane region" description="Helical" evidence="7">
    <location>
        <begin position="73"/>
        <end position="97"/>
    </location>
</feature>
<feature type="transmembrane region" description="Helical" evidence="7">
    <location>
        <begin position="103"/>
        <end position="123"/>
    </location>
</feature>
<dbReference type="PANTHER" id="PTHR34229:SF1">
    <property type="entry name" value="METAL TRANSPORT PROTEIN HI_1621-RELATED"/>
    <property type="match status" value="1"/>
</dbReference>
<feature type="transmembrane region" description="Helical" evidence="7">
    <location>
        <begin position="186"/>
        <end position="212"/>
    </location>
</feature>
<proteinExistence type="predicted"/>
<dbReference type="InterPro" id="IPR002751">
    <property type="entry name" value="CbiM/NikMN"/>
</dbReference>
<evidence type="ECO:0000256" key="5">
    <source>
        <dbReference type="ARBA" id="ARBA00022989"/>
    </source>
</evidence>
<sequence length="225" mass="24127">MSHLHITDGVLHWGLILLGFLLTFAIIGYVVLSTKKEELFNNVAKLGVMSALTLIVMSIPLGPLPFHINLSILTALILGPKLGFISVFLVNLILGVFGHGGVTVVGVNTLIMGTEIIIGYGVFSLLLNKRVNWNVSLAIAIAIMILASSALMVTVVTLGGIPPEIAIHTHDQEAIARYSNFNNTDFAVFVLGIVSIGAIIEVVIGSIVVNYFRKIRPDYLLKGGN</sequence>
<dbReference type="GO" id="GO:0005886">
    <property type="term" value="C:plasma membrane"/>
    <property type="evidence" value="ECO:0007669"/>
    <property type="project" value="UniProtKB-SubCell"/>
</dbReference>
<feature type="transmembrane region" description="Helical" evidence="7">
    <location>
        <begin position="135"/>
        <end position="161"/>
    </location>
</feature>
<name>A0A7G9W4N5_ALKCA</name>
<evidence type="ECO:0000256" key="1">
    <source>
        <dbReference type="ARBA" id="ARBA00004651"/>
    </source>
</evidence>
<keyword evidence="9" id="KW-1185">Reference proteome</keyword>
<gene>
    <name evidence="8" type="ORF">HYG86_02120</name>
</gene>
<dbReference type="Gene3D" id="1.10.1760.20">
    <property type="match status" value="1"/>
</dbReference>
<keyword evidence="4 7" id="KW-0812">Transmembrane</keyword>
<keyword evidence="3" id="KW-1003">Cell membrane</keyword>
<evidence type="ECO:0000256" key="7">
    <source>
        <dbReference type="SAM" id="Phobius"/>
    </source>
</evidence>
<evidence type="ECO:0000256" key="6">
    <source>
        <dbReference type="ARBA" id="ARBA00023136"/>
    </source>
</evidence>
<keyword evidence="2" id="KW-0813">Transport</keyword>
<dbReference type="EMBL" id="CP058559">
    <property type="protein sequence ID" value="QNO13647.1"/>
    <property type="molecule type" value="Genomic_DNA"/>
</dbReference>
<feature type="transmembrane region" description="Helical" evidence="7">
    <location>
        <begin position="12"/>
        <end position="31"/>
    </location>
</feature>
<organism evidence="8 9">
    <name type="scientific">Alkalicella caledoniensis</name>
    <dbReference type="NCBI Taxonomy" id="2731377"/>
    <lineage>
        <taxon>Bacteria</taxon>
        <taxon>Bacillati</taxon>
        <taxon>Bacillota</taxon>
        <taxon>Clostridia</taxon>
        <taxon>Eubacteriales</taxon>
        <taxon>Proteinivoracaceae</taxon>
        <taxon>Alkalicella</taxon>
    </lineage>
</organism>
<accession>A0A7G9W4N5</accession>
<feature type="transmembrane region" description="Helical" evidence="7">
    <location>
        <begin position="43"/>
        <end position="61"/>
    </location>
</feature>